<comment type="subcellular location">
    <subcellularLocation>
        <location evidence="1 8">Nucleus</location>
        <location evidence="1 8">Nucleolus</location>
    </subcellularLocation>
</comment>
<feature type="domain" description="DUF3381" evidence="12">
    <location>
        <begin position="243"/>
        <end position="394"/>
    </location>
</feature>
<accession>A0A0C3BGB7</accession>
<keyword evidence="3 8" id="KW-0698">rRNA processing</keyword>
<feature type="compositionally biased region" description="Acidic residues" evidence="9">
    <location>
        <begin position="446"/>
        <end position="471"/>
    </location>
</feature>
<dbReference type="Pfam" id="PF07780">
    <property type="entry name" value="Spb1_C"/>
    <property type="match status" value="1"/>
</dbReference>
<reference evidence="13 14" key="1">
    <citation type="submission" date="2014-04" db="EMBL/GenBank/DDBJ databases">
        <authorList>
            <consortium name="DOE Joint Genome Institute"/>
            <person name="Kuo A."/>
            <person name="Tarkka M."/>
            <person name="Buscot F."/>
            <person name="Kohler A."/>
            <person name="Nagy L.G."/>
            <person name="Floudas D."/>
            <person name="Copeland A."/>
            <person name="Barry K.W."/>
            <person name="Cichocki N."/>
            <person name="Veneault-Fourrey C."/>
            <person name="LaButti K."/>
            <person name="Lindquist E.A."/>
            <person name="Lipzen A."/>
            <person name="Lundell T."/>
            <person name="Morin E."/>
            <person name="Murat C."/>
            <person name="Sun H."/>
            <person name="Tunlid A."/>
            <person name="Henrissat B."/>
            <person name="Grigoriev I.V."/>
            <person name="Hibbett D.S."/>
            <person name="Martin F."/>
            <person name="Nordberg H.P."/>
            <person name="Cantor M.N."/>
            <person name="Hua S.X."/>
        </authorList>
    </citation>
    <scope>NUCLEOTIDE SEQUENCE [LARGE SCALE GENOMIC DNA]</scope>
    <source>
        <strain evidence="13 14">F 1598</strain>
    </source>
</reference>
<feature type="region of interest" description="Disordered" evidence="9">
    <location>
        <begin position="772"/>
        <end position="807"/>
    </location>
</feature>
<dbReference type="HOGENOM" id="CLU_009422_8_1_1"/>
<dbReference type="PANTHER" id="PTHR10920">
    <property type="entry name" value="RIBOSOMAL RNA METHYLTRANSFERASE"/>
    <property type="match status" value="1"/>
</dbReference>
<evidence type="ECO:0000256" key="9">
    <source>
        <dbReference type="SAM" id="MobiDB-lite"/>
    </source>
</evidence>
<evidence type="ECO:0000256" key="5">
    <source>
        <dbReference type="ARBA" id="ARBA00022679"/>
    </source>
</evidence>
<dbReference type="Proteomes" id="UP000054166">
    <property type="component" value="Unassembled WGS sequence"/>
</dbReference>
<evidence type="ECO:0000313" key="14">
    <source>
        <dbReference type="Proteomes" id="UP000054166"/>
    </source>
</evidence>
<evidence type="ECO:0000256" key="4">
    <source>
        <dbReference type="ARBA" id="ARBA00022603"/>
    </source>
</evidence>
<keyword evidence="4 8" id="KW-0489">Methyltransferase</keyword>
<evidence type="ECO:0000256" key="2">
    <source>
        <dbReference type="ARBA" id="ARBA00022517"/>
    </source>
</evidence>
<dbReference type="Gene3D" id="3.40.50.150">
    <property type="entry name" value="Vaccinia Virus protein VP39"/>
    <property type="match status" value="1"/>
</dbReference>
<dbReference type="OrthoDB" id="1287559at2759"/>
<evidence type="ECO:0000313" key="13">
    <source>
        <dbReference type="EMBL" id="KIM85333.1"/>
    </source>
</evidence>
<proteinExistence type="inferred from homology"/>
<sequence>MAKGQKKTGKGRLDKYYKLAKEQGYRARSAFKLIQLNKKYAFLESARCCIDLCAAPGGWLQVASKYMPTNSVIVGVDLVSIKPIPRVVTFASDITTPQCRNLIRNELKDWKADVVLHDGAPNVGTAWVQDAYSQSELVLMSLKLAVEFLAKGGTFVTKVFRSVDYNNLIWVFGQLFGKVEATKPPSSRNVSAEIFVVCRDFLAPKYIDPKFLDPKHVFKDLAASVGTDKGTSANNAQANVFQPEKKRRKRDGYSDGDYTLFKKISAADFVKNPDPIALLGTVNKIAFETEEEKEWLALDVTTADVKANCDDLKVLGKGDFKALLKWRIAVREETGIDVKTKHADEITDTVEITEEVDEEQEIQDELERLNAEQAARTKRERRRANEVKTKTIQRMQLQMTAPMDIGMEQHDASLGFGQDDVFDLTGAEKGMRKKGGVANLVGGGDDMPESDESGVEDGIEDEDEEMLDSDEERERKIAGLEAELDGMYDMYQERMKERDAKFKVKEARIKSGQLEEWNGIKEKDSDDEDSDSEEGGWEQMEAAKEKAGADSSSDESDEEDKVEAPGLGQKRPRNEPPALSSKRIKLLTKLKEPQTAAQTSRAAQVWFNQDVFAGIDELRNVEDDTDEDVPMNDQAENEEDGWQDEDSVSGGEQYDDFEVVPQDQDHDIDMWDAEGENEDEVKQAKIKKFGLVTPEAVTIAQQLVNREKTRTQLINDGFNRYSLNSQEGLPSWFLDDEAKNYKSNLPITKEAVAALRARQRALDARPIKKVAEAKARKKYKAAQRLDKAMKKAEGVNATSDMTEREKAQQIEKLMRKGMSKGQREKKEVKLIVAKGAHKGIKGRPKGVKGRYSMVDSRMKKEVRAKKRKEKANKKRKHT</sequence>
<dbReference type="SUPFAM" id="SSF53335">
    <property type="entry name" value="S-adenosyl-L-methionine-dependent methyltransferases"/>
    <property type="match status" value="1"/>
</dbReference>
<evidence type="ECO:0000256" key="3">
    <source>
        <dbReference type="ARBA" id="ARBA00022552"/>
    </source>
</evidence>
<dbReference type="GO" id="GO:0008650">
    <property type="term" value="F:rRNA (uridine-2'-O-)-methyltransferase activity"/>
    <property type="evidence" value="ECO:0007669"/>
    <property type="project" value="TreeGrafter"/>
</dbReference>
<dbReference type="InterPro" id="IPR028589">
    <property type="entry name" value="SPB1-like"/>
</dbReference>
<evidence type="ECO:0000256" key="1">
    <source>
        <dbReference type="ARBA" id="ARBA00004604"/>
    </source>
</evidence>
<dbReference type="HAMAP" id="MF_03163">
    <property type="entry name" value="RNA_methyltr_E_SPB1"/>
    <property type="match status" value="1"/>
</dbReference>
<dbReference type="GO" id="GO:0016435">
    <property type="term" value="F:rRNA (guanine) methyltransferase activity"/>
    <property type="evidence" value="ECO:0007669"/>
    <property type="project" value="TreeGrafter"/>
</dbReference>
<feature type="domain" description="Ribosomal RNA methyltransferase SPB1-like C-terminal" evidence="11">
    <location>
        <begin position="652"/>
        <end position="870"/>
    </location>
</feature>
<feature type="region of interest" description="Disordered" evidence="9">
    <location>
        <begin position="435"/>
        <end position="475"/>
    </location>
</feature>
<evidence type="ECO:0000256" key="8">
    <source>
        <dbReference type="HAMAP-Rule" id="MF_03163"/>
    </source>
</evidence>
<dbReference type="InterPro" id="IPR002877">
    <property type="entry name" value="RNA_MeTrfase_FtsJ_dom"/>
</dbReference>
<feature type="domain" description="Ribosomal RNA methyltransferase FtsJ" evidence="10">
    <location>
        <begin position="25"/>
        <end position="201"/>
    </location>
</feature>
<feature type="region of interest" description="Disordered" evidence="9">
    <location>
        <begin position="513"/>
        <end position="601"/>
    </location>
</feature>
<comment type="similarity">
    <text evidence="8">Belongs to the class I-like SAM-binding methyltransferase superfamily. RNA methyltransferase RlmE family. SPB1 subfamily.</text>
</comment>
<dbReference type="GO" id="GO:0005730">
    <property type="term" value="C:nucleolus"/>
    <property type="evidence" value="ECO:0007669"/>
    <property type="project" value="UniProtKB-SubCell"/>
</dbReference>
<feature type="region of interest" description="Disordered" evidence="9">
    <location>
        <begin position="835"/>
        <end position="878"/>
    </location>
</feature>
<dbReference type="GO" id="GO:0030687">
    <property type="term" value="C:preribosome, large subunit precursor"/>
    <property type="evidence" value="ECO:0007669"/>
    <property type="project" value="TreeGrafter"/>
</dbReference>
<dbReference type="InterPro" id="IPR024576">
    <property type="entry name" value="rRNA_MeTfrase_Spb1_DUF3381"/>
</dbReference>
<dbReference type="InterPro" id="IPR012920">
    <property type="entry name" value="rRNA_MeTfrase_SPB1-like_C"/>
</dbReference>
<name>A0A0C3BGB7_PILCF</name>
<feature type="binding site" evidence="8">
    <location>
        <position position="93"/>
    </location>
    <ligand>
        <name>S-adenosyl-L-methionine</name>
        <dbReference type="ChEBI" id="CHEBI:59789"/>
    </ligand>
</feature>
<keyword evidence="6 8" id="KW-0949">S-adenosyl-L-methionine</keyword>
<keyword evidence="2 8" id="KW-0690">Ribosome biogenesis</keyword>
<feature type="compositionally biased region" description="Basic residues" evidence="9">
    <location>
        <begin position="835"/>
        <end position="848"/>
    </location>
</feature>
<evidence type="ECO:0000256" key="7">
    <source>
        <dbReference type="ARBA" id="ARBA00023242"/>
    </source>
</evidence>
<feature type="binding site" evidence="8">
    <location>
        <position position="77"/>
    </location>
    <ligand>
        <name>S-adenosyl-L-methionine</name>
        <dbReference type="ChEBI" id="CHEBI:59789"/>
    </ligand>
</feature>
<feature type="binding site" evidence="8">
    <location>
        <position position="118"/>
    </location>
    <ligand>
        <name>S-adenosyl-L-methionine</name>
        <dbReference type="ChEBI" id="CHEBI:59789"/>
    </ligand>
</feature>
<evidence type="ECO:0000259" key="10">
    <source>
        <dbReference type="Pfam" id="PF01728"/>
    </source>
</evidence>
<feature type="compositionally biased region" description="Acidic residues" evidence="9">
    <location>
        <begin position="525"/>
        <end position="536"/>
    </location>
</feature>
<dbReference type="HAMAP" id="MF_01547">
    <property type="entry name" value="RNA_methyltr_E"/>
    <property type="match status" value="1"/>
</dbReference>
<feature type="region of interest" description="Disordered" evidence="9">
    <location>
        <begin position="618"/>
        <end position="653"/>
    </location>
</feature>
<feature type="binding site" evidence="8">
    <location>
        <position position="59"/>
    </location>
    <ligand>
        <name>S-adenosyl-L-methionine</name>
        <dbReference type="ChEBI" id="CHEBI:59789"/>
    </ligand>
</feature>
<dbReference type="InterPro" id="IPR029063">
    <property type="entry name" value="SAM-dependent_MTases_sf"/>
</dbReference>
<feature type="binding site" evidence="8">
    <location>
        <position position="57"/>
    </location>
    <ligand>
        <name>S-adenosyl-L-methionine</name>
        <dbReference type="ChEBI" id="CHEBI:59789"/>
    </ligand>
</feature>
<dbReference type="GO" id="GO:0000466">
    <property type="term" value="P:maturation of 5.8S rRNA from tricistronic rRNA transcript (SSU-rRNA, 5.8S rRNA, LSU-rRNA)"/>
    <property type="evidence" value="ECO:0007669"/>
    <property type="project" value="TreeGrafter"/>
</dbReference>
<feature type="active site" description="Proton acceptor" evidence="8">
    <location>
        <position position="158"/>
    </location>
</feature>
<evidence type="ECO:0000256" key="6">
    <source>
        <dbReference type="ARBA" id="ARBA00022691"/>
    </source>
</evidence>
<dbReference type="InterPro" id="IPR015507">
    <property type="entry name" value="rRNA-MeTfrase_E"/>
</dbReference>
<protein>
    <submittedName>
        <fullName evidence="13">Uncharacterized protein</fullName>
    </submittedName>
</protein>
<keyword evidence="5 8" id="KW-0808">Transferase</keyword>
<keyword evidence="7 8" id="KW-0539">Nucleus</keyword>
<evidence type="ECO:0000259" key="11">
    <source>
        <dbReference type="Pfam" id="PF07780"/>
    </source>
</evidence>
<dbReference type="STRING" id="765440.A0A0C3BGB7"/>
<feature type="compositionally biased region" description="Basic residues" evidence="9">
    <location>
        <begin position="862"/>
        <end position="878"/>
    </location>
</feature>
<reference evidence="14" key="2">
    <citation type="submission" date="2015-01" db="EMBL/GenBank/DDBJ databases">
        <title>Evolutionary Origins and Diversification of the Mycorrhizal Mutualists.</title>
        <authorList>
            <consortium name="DOE Joint Genome Institute"/>
            <consortium name="Mycorrhizal Genomics Consortium"/>
            <person name="Kohler A."/>
            <person name="Kuo A."/>
            <person name="Nagy L.G."/>
            <person name="Floudas D."/>
            <person name="Copeland A."/>
            <person name="Barry K.W."/>
            <person name="Cichocki N."/>
            <person name="Veneault-Fourrey C."/>
            <person name="LaButti K."/>
            <person name="Lindquist E.A."/>
            <person name="Lipzen A."/>
            <person name="Lundell T."/>
            <person name="Morin E."/>
            <person name="Murat C."/>
            <person name="Riley R."/>
            <person name="Ohm R."/>
            <person name="Sun H."/>
            <person name="Tunlid A."/>
            <person name="Henrissat B."/>
            <person name="Grigoriev I.V."/>
            <person name="Hibbett D.S."/>
            <person name="Martin F."/>
        </authorList>
    </citation>
    <scope>NUCLEOTIDE SEQUENCE [LARGE SCALE GENOMIC DNA]</scope>
    <source>
        <strain evidence="14">F 1598</strain>
    </source>
</reference>
<dbReference type="InParanoid" id="A0A0C3BGB7"/>
<dbReference type="AlphaFoldDB" id="A0A0C3BGB7"/>
<gene>
    <name evidence="13" type="ORF">PILCRDRAFT_817338</name>
</gene>
<dbReference type="FunCoup" id="A0A0C3BGB7">
    <property type="interactions" value="628"/>
</dbReference>
<dbReference type="FunFam" id="3.40.50.150:FF:000004">
    <property type="entry name" value="AdoMet-dependent rRNA methyltransferase SPB1"/>
    <property type="match status" value="1"/>
</dbReference>
<dbReference type="Pfam" id="PF01728">
    <property type="entry name" value="FtsJ"/>
    <property type="match status" value="1"/>
</dbReference>
<dbReference type="PANTHER" id="PTHR10920:SF13">
    <property type="entry name" value="PRE-RRNA 2'-O-RIBOSE RNA METHYLTRANSFERASE FTSJ3"/>
    <property type="match status" value="1"/>
</dbReference>
<dbReference type="InterPro" id="IPR050082">
    <property type="entry name" value="RNA_methyltr_RlmE"/>
</dbReference>
<feature type="compositionally biased region" description="Acidic residues" evidence="9">
    <location>
        <begin position="552"/>
        <end position="561"/>
    </location>
</feature>
<feature type="compositionally biased region" description="Basic and acidic residues" evidence="9">
    <location>
        <begin position="783"/>
        <end position="793"/>
    </location>
</feature>
<dbReference type="EMBL" id="KN832985">
    <property type="protein sequence ID" value="KIM85333.1"/>
    <property type="molecule type" value="Genomic_DNA"/>
</dbReference>
<keyword evidence="14" id="KW-1185">Reference proteome</keyword>
<dbReference type="Pfam" id="PF11861">
    <property type="entry name" value="DUF3381"/>
    <property type="match status" value="1"/>
</dbReference>
<evidence type="ECO:0000259" key="12">
    <source>
        <dbReference type="Pfam" id="PF11861"/>
    </source>
</evidence>
<dbReference type="GO" id="GO:0000463">
    <property type="term" value="P:maturation of LSU-rRNA from tricistronic rRNA transcript (SSU-rRNA, 5.8S rRNA, LSU-rRNA)"/>
    <property type="evidence" value="ECO:0007669"/>
    <property type="project" value="TreeGrafter"/>
</dbReference>
<feature type="compositionally biased region" description="Acidic residues" evidence="9">
    <location>
        <begin position="623"/>
        <end position="653"/>
    </location>
</feature>
<organism evidence="13 14">
    <name type="scientific">Piloderma croceum (strain F 1598)</name>
    <dbReference type="NCBI Taxonomy" id="765440"/>
    <lineage>
        <taxon>Eukaryota</taxon>
        <taxon>Fungi</taxon>
        <taxon>Dikarya</taxon>
        <taxon>Basidiomycota</taxon>
        <taxon>Agaricomycotina</taxon>
        <taxon>Agaricomycetes</taxon>
        <taxon>Agaricomycetidae</taxon>
        <taxon>Atheliales</taxon>
        <taxon>Atheliaceae</taxon>
        <taxon>Piloderma</taxon>
    </lineage>
</organism>